<organism evidence="7 8">
    <name type="scientific">Oceanomicrobium pacificus</name>
    <dbReference type="NCBI Taxonomy" id="2692916"/>
    <lineage>
        <taxon>Bacteria</taxon>
        <taxon>Pseudomonadati</taxon>
        <taxon>Pseudomonadota</taxon>
        <taxon>Alphaproteobacteria</taxon>
        <taxon>Rhodobacterales</taxon>
        <taxon>Paracoccaceae</taxon>
        <taxon>Oceanomicrobium</taxon>
    </lineage>
</organism>
<dbReference type="EMBL" id="WUWG01000001">
    <property type="protein sequence ID" value="MXU64257.1"/>
    <property type="molecule type" value="Genomic_DNA"/>
</dbReference>
<evidence type="ECO:0000256" key="3">
    <source>
        <dbReference type="ARBA" id="ARBA00022989"/>
    </source>
</evidence>
<evidence type="ECO:0000259" key="6">
    <source>
        <dbReference type="Pfam" id="PF01957"/>
    </source>
</evidence>
<dbReference type="SUPFAM" id="SSF141322">
    <property type="entry name" value="NfeD domain-like"/>
    <property type="match status" value="1"/>
</dbReference>
<dbReference type="InterPro" id="IPR052165">
    <property type="entry name" value="Membrane_assoc_protease"/>
</dbReference>
<evidence type="ECO:0000256" key="4">
    <source>
        <dbReference type="ARBA" id="ARBA00023136"/>
    </source>
</evidence>
<dbReference type="Pfam" id="PF01957">
    <property type="entry name" value="NfeD"/>
    <property type="match status" value="1"/>
</dbReference>
<feature type="transmembrane region" description="Helical" evidence="5">
    <location>
        <begin position="34"/>
        <end position="54"/>
    </location>
</feature>
<feature type="transmembrane region" description="Helical" evidence="5">
    <location>
        <begin position="6"/>
        <end position="27"/>
    </location>
</feature>
<dbReference type="GO" id="GO:0005886">
    <property type="term" value="C:plasma membrane"/>
    <property type="evidence" value="ECO:0007669"/>
    <property type="project" value="TreeGrafter"/>
</dbReference>
<evidence type="ECO:0000313" key="8">
    <source>
        <dbReference type="Proteomes" id="UP000436016"/>
    </source>
</evidence>
<evidence type="ECO:0000313" key="7">
    <source>
        <dbReference type="EMBL" id="MXU64257.1"/>
    </source>
</evidence>
<dbReference type="InterPro" id="IPR002810">
    <property type="entry name" value="NfeD-like_C"/>
</dbReference>
<feature type="transmembrane region" description="Helical" evidence="5">
    <location>
        <begin position="60"/>
        <end position="80"/>
    </location>
</feature>
<evidence type="ECO:0000256" key="1">
    <source>
        <dbReference type="ARBA" id="ARBA00004141"/>
    </source>
</evidence>
<keyword evidence="3 5" id="KW-1133">Transmembrane helix</keyword>
<dbReference type="AlphaFoldDB" id="A0A6B0TIQ6"/>
<dbReference type="PANTHER" id="PTHR33507">
    <property type="entry name" value="INNER MEMBRANE PROTEIN YBBJ"/>
    <property type="match status" value="1"/>
</dbReference>
<keyword evidence="4 5" id="KW-0472">Membrane</keyword>
<gene>
    <name evidence="7" type="ORF">GSH16_02270</name>
</gene>
<evidence type="ECO:0000256" key="5">
    <source>
        <dbReference type="SAM" id="Phobius"/>
    </source>
</evidence>
<dbReference type="Gene3D" id="2.40.50.140">
    <property type="entry name" value="Nucleic acid-binding proteins"/>
    <property type="match status" value="1"/>
</dbReference>
<name>A0A6B0TIQ6_9RHOB</name>
<dbReference type="PANTHER" id="PTHR33507:SF3">
    <property type="entry name" value="INNER MEMBRANE PROTEIN YBBJ"/>
    <property type="match status" value="1"/>
</dbReference>
<dbReference type="InterPro" id="IPR012340">
    <property type="entry name" value="NA-bd_OB-fold"/>
</dbReference>
<proteinExistence type="predicted"/>
<feature type="domain" description="NfeD-like C-terminal" evidence="6">
    <location>
        <begin position="99"/>
        <end position="152"/>
    </location>
</feature>
<comment type="subcellular location">
    <subcellularLocation>
        <location evidence="1">Membrane</location>
        <topology evidence="1">Multi-pass membrane protein</topology>
    </subcellularLocation>
</comment>
<reference evidence="7 8" key="1">
    <citation type="submission" date="2019-12" db="EMBL/GenBank/DDBJ databases">
        <title>Strain KN286 was isolated from seawater, which was collected from Caroline Seamount in the tropical western Pacific.</title>
        <authorList>
            <person name="Wang Q."/>
        </authorList>
    </citation>
    <scope>NUCLEOTIDE SEQUENCE [LARGE SCALE GENOMIC DNA]</scope>
    <source>
        <strain evidence="7 8">KN286</strain>
    </source>
</reference>
<accession>A0A6B0TIQ6</accession>
<evidence type="ECO:0000256" key="2">
    <source>
        <dbReference type="ARBA" id="ARBA00022692"/>
    </source>
</evidence>
<dbReference type="RefSeq" id="WP_160851445.1">
    <property type="nucleotide sequence ID" value="NZ_WUWG01000001.1"/>
</dbReference>
<dbReference type="Proteomes" id="UP000436016">
    <property type="component" value="Unassembled WGS sequence"/>
</dbReference>
<sequence>MEPGFFSALASISPWWWVAFAIALGAVEMLTMSFFLIWPALAALLTALVVALVPDLSGEMVLTIFALSALALTFVGRALVARFGTGRSESPALNERSGQMVGRRARVIACDGAEGHVEIDGIRWRAVWDDAGGSQPGETVQVTAASGMTLTVSALPA</sequence>
<protein>
    <recommendedName>
        <fullName evidence="6">NfeD-like C-terminal domain-containing protein</fullName>
    </recommendedName>
</protein>
<keyword evidence="8" id="KW-1185">Reference proteome</keyword>
<comment type="caution">
    <text evidence="7">The sequence shown here is derived from an EMBL/GenBank/DDBJ whole genome shotgun (WGS) entry which is preliminary data.</text>
</comment>
<keyword evidence="2 5" id="KW-0812">Transmembrane</keyword>